<dbReference type="Gene3D" id="2.130.10.30">
    <property type="entry name" value="Regulator of chromosome condensation 1/beta-lactamase-inhibitor protein II"/>
    <property type="match status" value="2"/>
</dbReference>
<feature type="signal peptide" evidence="1">
    <location>
        <begin position="1"/>
        <end position="34"/>
    </location>
</feature>
<dbReference type="InterPro" id="IPR009091">
    <property type="entry name" value="RCC1/BLIP-II"/>
</dbReference>
<feature type="chain" id="PRO_5018993943" evidence="1">
    <location>
        <begin position="35"/>
        <end position="597"/>
    </location>
</feature>
<dbReference type="RefSeq" id="WP_130614302.1">
    <property type="nucleotide sequence ID" value="NZ_AP019400.1"/>
</dbReference>
<protein>
    <submittedName>
        <fullName evidence="2">Uncharacterized protein</fullName>
    </submittedName>
</protein>
<dbReference type="EMBL" id="AP019400">
    <property type="protein sequence ID" value="BBI35540.1"/>
    <property type="molecule type" value="Genomic_DNA"/>
</dbReference>
<dbReference type="SUPFAM" id="SSF50985">
    <property type="entry name" value="RCC1/BLIP-II"/>
    <property type="match status" value="2"/>
</dbReference>
<dbReference type="Proteomes" id="UP000289856">
    <property type="component" value="Chromosome"/>
</dbReference>
<dbReference type="AlphaFoldDB" id="A0A3T1DBQ7"/>
<dbReference type="InterPro" id="IPR000408">
    <property type="entry name" value="Reg_chr_condens"/>
</dbReference>
<name>A0A3T1DBQ7_9BACL</name>
<evidence type="ECO:0000313" key="2">
    <source>
        <dbReference type="EMBL" id="BBI35540.1"/>
    </source>
</evidence>
<evidence type="ECO:0000256" key="1">
    <source>
        <dbReference type="SAM" id="SignalP"/>
    </source>
</evidence>
<dbReference type="GO" id="GO:0005085">
    <property type="term" value="F:guanyl-nucleotide exchange factor activity"/>
    <property type="evidence" value="ECO:0007669"/>
    <property type="project" value="TreeGrafter"/>
</dbReference>
<organism evidence="2 3">
    <name type="scientific">Cohnella abietis</name>
    <dbReference type="NCBI Taxonomy" id="2507935"/>
    <lineage>
        <taxon>Bacteria</taxon>
        <taxon>Bacillati</taxon>
        <taxon>Bacillota</taxon>
        <taxon>Bacilli</taxon>
        <taxon>Bacillales</taxon>
        <taxon>Paenibacillaceae</taxon>
        <taxon>Cohnella</taxon>
    </lineage>
</organism>
<dbReference type="PROSITE" id="PS50012">
    <property type="entry name" value="RCC1_3"/>
    <property type="match status" value="1"/>
</dbReference>
<dbReference type="PANTHER" id="PTHR45982">
    <property type="entry name" value="REGULATOR OF CHROMOSOME CONDENSATION"/>
    <property type="match status" value="1"/>
</dbReference>
<dbReference type="PANTHER" id="PTHR45982:SF1">
    <property type="entry name" value="REGULATOR OF CHROMOSOME CONDENSATION"/>
    <property type="match status" value="1"/>
</dbReference>
<dbReference type="Pfam" id="PF13540">
    <property type="entry name" value="RCC1_2"/>
    <property type="match status" value="2"/>
</dbReference>
<dbReference type="PROSITE" id="PS00626">
    <property type="entry name" value="RCC1_2"/>
    <property type="match status" value="1"/>
</dbReference>
<reference evidence="2 3" key="1">
    <citation type="submission" date="2019-01" db="EMBL/GenBank/DDBJ databases">
        <title>Complete genome sequence of Cohnella hallensis HS21 isolated from Korean fir (Abies koreana) rhizospheric soil.</title>
        <authorList>
            <person name="Jiang L."/>
            <person name="Kang S.W."/>
            <person name="Kim S."/>
            <person name="Jung J."/>
            <person name="Kim C.Y."/>
            <person name="Kim D.H."/>
            <person name="Kim S.W."/>
            <person name="Lee J."/>
        </authorList>
    </citation>
    <scope>NUCLEOTIDE SEQUENCE [LARGE SCALE GENOMIC DNA]</scope>
    <source>
        <strain evidence="2 3">HS21</strain>
    </source>
</reference>
<dbReference type="OrthoDB" id="27389at2"/>
<sequence length="597" mass="62739">MKVLTARKMKTAGMLFLALTFLISTISAGGTVSAAEETKPLTYQQVLASQKKLSSMDKHYMAVKGNGSVSVWGARQKGEPTTPNSLKNIVGVASSRSKSFALRKDGSIAQWGTGKDLSPVTMGINPSTTKDAVAISSNRGTLLTVHRTGKVSFYHYIDDGGHVITNIPKNLSGVKDVSAGDSHALALKSNGAVVAWGKDYAGNTRVPSGLSNVVAIAAGTTVSSALRSDGTAVAWGMGLNTPSKQKIPYRDVVGIAAGFAEVFLLRSNGSLVVWQEGQAYTPTHLPKLAAIASSGEDELIGLTSDGRYMKWSQSFSHRALGGEALTSIASIAVPSYSSDYVAVRSDGTVFVKGDLGTAGLSDIPATTEGIASVSLSNHGLALTKAGNVLAWGNNSYGESTVPADLRDVVAVEAGYEYSLALKKDGSVIAWGTSRLGYTKVPSELKDVVAISAGDIALALKTDGSIVTWGGRSKPYSETLDFPKSIAITSRRGYQAALHEDGSISIWDRQNSTVTVHPKLKEGHSIVSLGGGNTEILWAVADDGTTLGFDYMTGKEVERIDGERGIVKVDTNLAVTKAGELIMLEPDKSNKSKFVFLP</sequence>
<accession>A0A3T1DBQ7</accession>
<evidence type="ECO:0000313" key="3">
    <source>
        <dbReference type="Proteomes" id="UP000289856"/>
    </source>
</evidence>
<keyword evidence="1" id="KW-0732">Signal</keyword>
<keyword evidence="3" id="KW-1185">Reference proteome</keyword>
<dbReference type="InterPro" id="IPR051553">
    <property type="entry name" value="Ran_GTPase-activating"/>
</dbReference>
<gene>
    <name evidence="2" type="ORF">KCTCHS21_49390</name>
</gene>
<dbReference type="GO" id="GO:0005737">
    <property type="term" value="C:cytoplasm"/>
    <property type="evidence" value="ECO:0007669"/>
    <property type="project" value="TreeGrafter"/>
</dbReference>
<dbReference type="KEGG" id="cohn:KCTCHS21_49390"/>
<proteinExistence type="predicted"/>